<gene>
    <name evidence="1" type="ORF">HMPREF0591_4926</name>
</gene>
<organism evidence="1 2">
    <name type="scientific">Mycobacterium parascrofulaceum ATCC BAA-614</name>
    <dbReference type="NCBI Taxonomy" id="525368"/>
    <lineage>
        <taxon>Bacteria</taxon>
        <taxon>Bacillati</taxon>
        <taxon>Actinomycetota</taxon>
        <taxon>Actinomycetes</taxon>
        <taxon>Mycobacteriales</taxon>
        <taxon>Mycobacteriaceae</taxon>
        <taxon>Mycobacterium</taxon>
        <taxon>Mycobacterium simiae complex</taxon>
    </lineage>
</organism>
<name>D5PFI2_9MYCO</name>
<dbReference type="AlphaFoldDB" id="D5PFI2"/>
<feature type="non-terminal residue" evidence="1">
    <location>
        <position position="79"/>
    </location>
</feature>
<proteinExistence type="predicted"/>
<dbReference type="Proteomes" id="UP000003653">
    <property type="component" value="Unassembled WGS sequence"/>
</dbReference>
<evidence type="ECO:0000313" key="2">
    <source>
        <dbReference type="Proteomes" id="UP000003653"/>
    </source>
</evidence>
<reference evidence="1 2" key="1">
    <citation type="submission" date="2010-04" db="EMBL/GenBank/DDBJ databases">
        <authorList>
            <person name="Muzny D."/>
            <person name="Qin X."/>
            <person name="Deng J."/>
            <person name="Jiang H."/>
            <person name="Liu Y."/>
            <person name="Qu J."/>
            <person name="Song X.-Z."/>
            <person name="Zhang L."/>
            <person name="Thornton R."/>
            <person name="Coyle M."/>
            <person name="Francisco L."/>
            <person name="Jackson L."/>
            <person name="Javaid M."/>
            <person name="Korchina V."/>
            <person name="Kovar C."/>
            <person name="Mata R."/>
            <person name="Mathew T."/>
            <person name="Ngo R."/>
            <person name="Nguyen L."/>
            <person name="Nguyen N."/>
            <person name="Okwuonu G."/>
            <person name="Ongeri F."/>
            <person name="Pham C."/>
            <person name="Simmons D."/>
            <person name="Wilczek-Boney K."/>
            <person name="Hale W."/>
            <person name="Jakkamsetti A."/>
            <person name="Pham P."/>
            <person name="Ruth R."/>
            <person name="San Lucas F."/>
            <person name="Warren J."/>
            <person name="Zhang J."/>
            <person name="Zhao Z."/>
            <person name="Zhou C."/>
            <person name="Zhu D."/>
            <person name="Lee S."/>
            <person name="Bess C."/>
            <person name="Blankenburg K."/>
            <person name="Forbes L."/>
            <person name="Fu Q."/>
            <person name="Gubbala S."/>
            <person name="Hirani K."/>
            <person name="Jayaseelan J.C."/>
            <person name="Lara F."/>
            <person name="Munidasa M."/>
            <person name="Palculict T."/>
            <person name="Patil S."/>
            <person name="Pu L.-L."/>
            <person name="Saada N."/>
            <person name="Tang L."/>
            <person name="Weissenberger G."/>
            <person name="Zhu Y."/>
            <person name="Hemphill L."/>
            <person name="Shang Y."/>
            <person name="Youmans B."/>
            <person name="Ayvaz T."/>
            <person name="Ross M."/>
            <person name="Santibanez J."/>
            <person name="Aqrawi P."/>
            <person name="Gross S."/>
            <person name="Joshi V."/>
            <person name="Fowler G."/>
            <person name="Nazareth L."/>
            <person name="Reid J."/>
            <person name="Worley K."/>
            <person name="Petrosino J."/>
            <person name="Highlander S."/>
            <person name="Gibbs R."/>
        </authorList>
    </citation>
    <scope>NUCLEOTIDE SEQUENCE [LARGE SCALE GENOMIC DNA]</scope>
    <source>
        <strain evidence="1 2">ATCC BAA-614</strain>
    </source>
</reference>
<evidence type="ECO:0000313" key="1">
    <source>
        <dbReference type="EMBL" id="EFG75174.1"/>
    </source>
</evidence>
<sequence>MVVMLFAVIAVLGTGVVYGTDVFCATVLRPALARIDDRALLATTGNIHRFGDRRMPVPGVIGLAAAATSAALAAASGRW</sequence>
<protein>
    <submittedName>
        <fullName evidence="1">Uncharacterized protein</fullName>
    </submittedName>
</protein>
<accession>D5PFI2</accession>
<dbReference type="eggNOG" id="ENOG5033383">
    <property type="taxonomic scope" value="Bacteria"/>
</dbReference>
<dbReference type="HOGENOM" id="CLU_2611713_0_0_11"/>
<keyword evidence="2" id="KW-1185">Reference proteome</keyword>
<comment type="caution">
    <text evidence="1">The sequence shown here is derived from an EMBL/GenBank/DDBJ whole genome shotgun (WGS) entry which is preliminary data.</text>
</comment>
<dbReference type="EMBL" id="ADNV01000333">
    <property type="protein sequence ID" value="EFG75174.1"/>
    <property type="molecule type" value="Genomic_DNA"/>
</dbReference>